<dbReference type="PROSITE" id="PS00550">
    <property type="entry name" value="HEMERYTHRINS"/>
    <property type="match status" value="1"/>
</dbReference>
<evidence type="ECO:0000256" key="1">
    <source>
        <dbReference type="ARBA" id="ARBA00010587"/>
    </source>
</evidence>
<dbReference type="CDD" id="cd12107">
    <property type="entry name" value="Hemerythrin"/>
    <property type="match status" value="1"/>
</dbReference>
<dbReference type="InterPro" id="IPR016131">
    <property type="entry name" value="Haemerythrin_Fe_BS"/>
</dbReference>
<protein>
    <submittedName>
        <fullName evidence="5">Bacteriohemerythrin</fullName>
    </submittedName>
</protein>
<dbReference type="PANTHER" id="PTHR37164:SF1">
    <property type="entry name" value="BACTERIOHEMERYTHRIN"/>
    <property type="match status" value="1"/>
</dbReference>
<reference evidence="5" key="1">
    <citation type="submission" date="2016-10" db="EMBL/GenBank/DDBJ databases">
        <title>Sequence of Gallionella enrichment culture.</title>
        <authorList>
            <person name="Poehlein A."/>
            <person name="Muehling M."/>
            <person name="Daniel R."/>
        </authorList>
    </citation>
    <scope>NUCLEOTIDE SEQUENCE</scope>
</reference>
<feature type="domain" description="Hemerythrin-like" evidence="4">
    <location>
        <begin position="4"/>
        <end position="109"/>
    </location>
</feature>
<dbReference type="InterPro" id="IPR050669">
    <property type="entry name" value="Hemerythrin"/>
</dbReference>
<evidence type="ECO:0000313" key="5">
    <source>
        <dbReference type="EMBL" id="OIR01385.1"/>
    </source>
</evidence>
<dbReference type="SUPFAM" id="SSF47188">
    <property type="entry name" value="Hemerythrin-like"/>
    <property type="match status" value="1"/>
</dbReference>
<evidence type="ECO:0000256" key="3">
    <source>
        <dbReference type="ARBA" id="ARBA00023004"/>
    </source>
</evidence>
<accession>A0A1J5RZ13</accession>
<keyword evidence="2" id="KW-0479">Metal-binding</keyword>
<dbReference type="NCBIfam" id="TIGR02481">
    <property type="entry name" value="hemeryth_dom"/>
    <property type="match status" value="1"/>
</dbReference>
<keyword evidence="3" id="KW-0408">Iron</keyword>
<dbReference type="NCBIfam" id="NF033749">
    <property type="entry name" value="bact_hemeryth"/>
    <property type="match status" value="1"/>
</dbReference>
<comment type="similarity">
    <text evidence="1">Belongs to the hemerythrin family.</text>
</comment>
<dbReference type="GO" id="GO:0046872">
    <property type="term" value="F:metal ion binding"/>
    <property type="evidence" value="ECO:0007669"/>
    <property type="project" value="UniProtKB-KW"/>
</dbReference>
<organism evidence="5">
    <name type="scientific">mine drainage metagenome</name>
    <dbReference type="NCBI Taxonomy" id="410659"/>
    <lineage>
        <taxon>unclassified sequences</taxon>
        <taxon>metagenomes</taxon>
        <taxon>ecological metagenomes</taxon>
    </lineage>
</organism>
<dbReference type="InterPro" id="IPR012312">
    <property type="entry name" value="Hemerythrin-like"/>
</dbReference>
<dbReference type="AlphaFoldDB" id="A0A1J5RZ13"/>
<sequence length="127" mass="14974">MHDVPEIEQQHQKLVSMLNGLNEAVKNKESRNDIYRIIDDVIAYTRLHFEIEEQLMSQAGYPEIEAHKDKHKQLVQEALHLKEKLDYVGGEMFTDWFTHWPFARVLAHIQYADNQIKDYIFHGGVKA</sequence>
<proteinExistence type="inferred from homology"/>
<evidence type="ECO:0000259" key="4">
    <source>
        <dbReference type="Pfam" id="PF01814"/>
    </source>
</evidence>
<evidence type="ECO:0000256" key="2">
    <source>
        <dbReference type="ARBA" id="ARBA00022723"/>
    </source>
</evidence>
<dbReference type="Gene3D" id="1.20.120.50">
    <property type="entry name" value="Hemerythrin-like"/>
    <property type="match status" value="1"/>
</dbReference>
<gene>
    <name evidence="5" type="ORF">GALL_164750</name>
</gene>
<dbReference type="InterPro" id="IPR012827">
    <property type="entry name" value="Hemerythrin_metal-bd"/>
</dbReference>
<name>A0A1J5RZ13_9ZZZZ</name>
<dbReference type="PANTHER" id="PTHR37164">
    <property type="entry name" value="BACTERIOHEMERYTHRIN"/>
    <property type="match status" value="1"/>
</dbReference>
<dbReference type="InterPro" id="IPR035938">
    <property type="entry name" value="Hemerythrin-like_sf"/>
</dbReference>
<dbReference type="EMBL" id="MLJW01000084">
    <property type="protein sequence ID" value="OIR01385.1"/>
    <property type="molecule type" value="Genomic_DNA"/>
</dbReference>
<dbReference type="Pfam" id="PF01814">
    <property type="entry name" value="Hemerythrin"/>
    <property type="match status" value="1"/>
</dbReference>
<comment type="caution">
    <text evidence="5">The sequence shown here is derived from an EMBL/GenBank/DDBJ whole genome shotgun (WGS) entry which is preliminary data.</text>
</comment>